<evidence type="ECO:0000313" key="3">
    <source>
        <dbReference type="EMBL" id="CAE8659865.1"/>
    </source>
</evidence>
<name>A0A813IZ04_POLGL</name>
<feature type="compositionally biased region" description="Polar residues" evidence="1">
    <location>
        <begin position="98"/>
        <end position="107"/>
    </location>
</feature>
<evidence type="ECO:0000313" key="2">
    <source>
        <dbReference type="EMBL" id="CAE8635703.1"/>
    </source>
</evidence>
<dbReference type="AlphaFoldDB" id="A0A813IZ04"/>
<sequence>MQEDSETGAVRVRFTNDIRRQFSGSSRQFSSESVLSEGTQSASSCVGVAGHSSVALEGGRGSVPPYLDCFPGGVRSWSGSTKRGKDKPAASHGYSGIDNFTSVGVEL</sequence>
<evidence type="ECO:0000313" key="5">
    <source>
        <dbReference type="Proteomes" id="UP000654075"/>
    </source>
</evidence>
<evidence type="ECO:0000313" key="4">
    <source>
        <dbReference type="Proteomes" id="UP000626109"/>
    </source>
</evidence>
<feature type="region of interest" description="Disordered" evidence="1">
    <location>
        <begin position="77"/>
        <end position="107"/>
    </location>
</feature>
<dbReference type="Proteomes" id="UP000626109">
    <property type="component" value="Unassembled WGS sequence"/>
</dbReference>
<gene>
    <name evidence="2" type="ORF">PGLA1383_LOCUS51286</name>
    <name evidence="3" type="ORF">PGLA2088_LOCUS13911</name>
</gene>
<comment type="caution">
    <text evidence="3">The sequence shown here is derived from an EMBL/GenBank/DDBJ whole genome shotgun (WGS) entry which is preliminary data.</text>
</comment>
<dbReference type="EMBL" id="CAJNNV010031337">
    <property type="protein sequence ID" value="CAE8635703.1"/>
    <property type="molecule type" value="Genomic_DNA"/>
</dbReference>
<protein>
    <submittedName>
        <fullName evidence="3">Uncharacterized protein</fullName>
    </submittedName>
</protein>
<dbReference type="EMBL" id="CAJNNW010016850">
    <property type="protein sequence ID" value="CAE8659865.1"/>
    <property type="molecule type" value="Genomic_DNA"/>
</dbReference>
<reference evidence="3" key="1">
    <citation type="submission" date="2021-02" db="EMBL/GenBank/DDBJ databases">
        <authorList>
            <person name="Dougan E. K."/>
            <person name="Rhodes N."/>
            <person name="Thang M."/>
            <person name="Chan C."/>
        </authorList>
    </citation>
    <scope>NUCLEOTIDE SEQUENCE</scope>
</reference>
<accession>A0A813IZ04</accession>
<dbReference type="Proteomes" id="UP000654075">
    <property type="component" value="Unassembled WGS sequence"/>
</dbReference>
<organism evidence="3 4">
    <name type="scientific">Polarella glacialis</name>
    <name type="common">Dinoflagellate</name>
    <dbReference type="NCBI Taxonomy" id="89957"/>
    <lineage>
        <taxon>Eukaryota</taxon>
        <taxon>Sar</taxon>
        <taxon>Alveolata</taxon>
        <taxon>Dinophyceae</taxon>
        <taxon>Suessiales</taxon>
        <taxon>Suessiaceae</taxon>
        <taxon>Polarella</taxon>
    </lineage>
</organism>
<proteinExistence type="predicted"/>
<keyword evidence="5" id="KW-1185">Reference proteome</keyword>
<evidence type="ECO:0000256" key="1">
    <source>
        <dbReference type="SAM" id="MobiDB-lite"/>
    </source>
</evidence>